<organism evidence="6 7">
    <name type="scientific">Cohnella lubricantis</name>
    <dbReference type="NCBI Taxonomy" id="2163172"/>
    <lineage>
        <taxon>Bacteria</taxon>
        <taxon>Bacillati</taxon>
        <taxon>Bacillota</taxon>
        <taxon>Bacilli</taxon>
        <taxon>Bacillales</taxon>
        <taxon>Paenibacillaceae</taxon>
        <taxon>Cohnella</taxon>
    </lineage>
</organism>
<dbReference type="PROSITE" id="PS00763">
    <property type="entry name" value="GLUTATHIONE_PEROXID_2"/>
    <property type="match status" value="1"/>
</dbReference>
<dbReference type="EMBL" id="JACJVN010000039">
    <property type="protein sequence ID" value="MBB6677892.1"/>
    <property type="molecule type" value="Genomic_DNA"/>
</dbReference>
<dbReference type="SUPFAM" id="SSF52833">
    <property type="entry name" value="Thioredoxin-like"/>
    <property type="match status" value="1"/>
</dbReference>
<dbReference type="GO" id="GO:0004601">
    <property type="term" value="F:peroxidase activity"/>
    <property type="evidence" value="ECO:0007669"/>
    <property type="project" value="UniProtKB-KW"/>
</dbReference>
<dbReference type="Proteomes" id="UP000574133">
    <property type="component" value="Unassembled WGS sequence"/>
</dbReference>
<protein>
    <recommendedName>
        <fullName evidence="5">Glutathione peroxidase</fullName>
    </recommendedName>
</protein>
<dbReference type="PROSITE" id="PS51355">
    <property type="entry name" value="GLUTATHIONE_PEROXID_3"/>
    <property type="match status" value="1"/>
</dbReference>
<evidence type="ECO:0000313" key="6">
    <source>
        <dbReference type="EMBL" id="MBB6677892.1"/>
    </source>
</evidence>
<dbReference type="PRINTS" id="PR01011">
    <property type="entry name" value="GLUTPROXDASE"/>
</dbReference>
<keyword evidence="3 5" id="KW-0560">Oxidoreductase</keyword>
<dbReference type="Gene3D" id="3.40.30.10">
    <property type="entry name" value="Glutaredoxin"/>
    <property type="match status" value="1"/>
</dbReference>
<name>A0A841TA86_9BACL</name>
<dbReference type="CDD" id="cd00340">
    <property type="entry name" value="GSH_Peroxidase"/>
    <property type="match status" value="1"/>
</dbReference>
<evidence type="ECO:0000256" key="2">
    <source>
        <dbReference type="ARBA" id="ARBA00022559"/>
    </source>
</evidence>
<accession>A0A841TA86</accession>
<dbReference type="InterPro" id="IPR000889">
    <property type="entry name" value="Glutathione_peroxidase"/>
</dbReference>
<dbReference type="GO" id="GO:0034599">
    <property type="term" value="P:cellular response to oxidative stress"/>
    <property type="evidence" value="ECO:0007669"/>
    <property type="project" value="TreeGrafter"/>
</dbReference>
<evidence type="ECO:0000256" key="1">
    <source>
        <dbReference type="ARBA" id="ARBA00006926"/>
    </source>
</evidence>
<dbReference type="PROSITE" id="PS00460">
    <property type="entry name" value="GLUTATHIONE_PEROXID_1"/>
    <property type="match status" value="1"/>
</dbReference>
<keyword evidence="2 5" id="KW-0575">Peroxidase</keyword>
<proteinExistence type="inferred from homology"/>
<evidence type="ECO:0000256" key="3">
    <source>
        <dbReference type="ARBA" id="ARBA00023002"/>
    </source>
</evidence>
<dbReference type="PIRSF" id="PIRSF000303">
    <property type="entry name" value="Glutathion_perox"/>
    <property type="match status" value="1"/>
</dbReference>
<comment type="similarity">
    <text evidence="1 5">Belongs to the glutathione peroxidase family.</text>
</comment>
<evidence type="ECO:0000256" key="5">
    <source>
        <dbReference type="RuleBase" id="RU000499"/>
    </source>
</evidence>
<dbReference type="FunFam" id="3.40.30.10:FF:000010">
    <property type="entry name" value="Glutathione peroxidase"/>
    <property type="match status" value="1"/>
</dbReference>
<evidence type="ECO:0000256" key="4">
    <source>
        <dbReference type="PIRSR" id="PIRSR000303-1"/>
    </source>
</evidence>
<dbReference type="RefSeq" id="WP_185179165.1">
    <property type="nucleotide sequence ID" value="NZ_CBCSEP010000017.1"/>
</dbReference>
<dbReference type="InterPro" id="IPR029760">
    <property type="entry name" value="GPX_CS"/>
</dbReference>
<gene>
    <name evidence="6" type="ORF">H4Q31_11215</name>
</gene>
<dbReference type="PANTHER" id="PTHR11592">
    <property type="entry name" value="GLUTATHIONE PEROXIDASE"/>
    <property type="match status" value="1"/>
</dbReference>
<evidence type="ECO:0000313" key="7">
    <source>
        <dbReference type="Proteomes" id="UP000574133"/>
    </source>
</evidence>
<dbReference type="InterPro" id="IPR036249">
    <property type="entry name" value="Thioredoxin-like_sf"/>
</dbReference>
<feature type="active site" evidence="4">
    <location>
        <position position="35"/>
    </location>
</feature>
<dbReference type="InterPro" id="IPR029759">
    <property type="entry name" value="GPX_AS"/>
</dbReference>
<comment type="caution">
    <text evidence="6">The sequence shown here is derived from an EMBL/GenBank/DDBJ whole genome shotgun (WGS) entry which is preliminary data.</text>
</comment>
<dbReference type="AlphaFoldDB" id="A0A841TA86"/>
<sequence length="159" mass="18480">MSVYDYKVRTIRGEETMLGEYRGKVLLIVNTASKCGLTPQYEGLQRLYERYRDQGLVVLGFPCNQFKEQEPESEEKIEEFCKLNYGVTFPLFEKVEVIGDNPHPLFAYLTSRSPADEWDIKWNFAKFLVDREGNVVKRFEPQVTPEELEGELAAQLSQK</sequence>
<dbReference type="PANTHER" id="PTHR11592:SF78">
    <property type="entry name" value="GLUTATHIONE PEROXIDASE"/>
    <property type="match status" value="1"/>
</dbReference>
<reference evidence="6 7" key="1">
    <citation type="submission" date="2020-08" db="EMBL/GenBank/DDBJ databases">
        <title>Cohnella phylogeny.</title>
        <authorList>
            <person name="Dunlap C."/>
        </authorList>
    </citation>
    <scope>NUCLEOTIDE SEQUENCE [LARGE SCALE GENOMIC DNA]</scope>
    <source>
        <strain evidence="6 7">DSM 103658</strain>
    </source>
</reference>
<keyword evidence="7" id="KW-1185">Reference proteome</keyword>
<dbReference type="Pfam" id="PF00255">
    <property type="entry name" value="GSHPx"/>
    <property type="match status" value="1"/>
</dbReference>